<feature type="region of interest" description="Disordered" evidence="1">
    <location>
        <begin position="55"/>
        <end position="146"/>
    </location>
</feature>
<reference evidence="3 4" key="1">
    <citation type="submission" date="2019-02" db="EMBL/GenBank/DDBJ databases">
        <title>Genome sequencing of the rare red list fungi Phlebia centrifuga.</title>
        <authorList>
            <person name="Buettner E."/>
            <person name="Kellner H."/>
        </authorList>
    </citation>
    <scope>NUCLEOTIDE SEQUENCE [LARGE SCALE GENOMIC DNA]</scope>
    <source>
        <strain evidence="3 4">DSM 108282</strain>
    </source>
</reference>
<feature type="compositionally biased region" description="Low complexity" evidence="1">
    <location>
        <begin position="219"/>
        <end position="228"/>
    </location>
</feature>
<sequence>MRSLGLISVIVALNSLLQVSAVPTPATGSKAFNIPGIGDLTLGIILPTNVPLPNTPDSKVPGVPVRRAHDNGRVQPRMVTSPDYEASGSNATLPNAALATHAPSPTPGLERRVAKSTADHKQSKASHGSGSEDFPLSAGAAGNGASGVKSIGAIPKQMSSIFYSLPLSSPDTPLTHSEAPHSEAEASPVSNEEEAPVDPGAYPPAPGYEQGSDSGSVSNPAPDNNPAATPVEEKRRRALPAVSTDQPKRRGLFGDSATLEVPAHKARMYMKRHGLVLDTDPLLPPQDDAERDPRMGLLNVDSNQKPDPEVTPKVPAGDGPDVVAPQGAPISPEHPNVARDSQVVSA</sequence>
<dbReference type="AlphaFoldDB" id="A0A4S4KQ83"/>
<feature type="region of interest" description="Disordered" evidence="1">
    <location>
        <begin position="171"/>
        <end position="257"/>
    </location>
</feature>
<feature type="chain" id="PRO_5020511515" evidence="2">
    <location>
        <begin position="22"/>
        <end position="346"/>
    </location>
</feature>
<evidence type="ECO:0000313" key="3">
    <source>
        <dbReference type="EMBL" id="THH00766.1"/>
    </source>
</evidence>
<dbReference type="EMBL" id="SGPJ01000041">
    <property type="protein sequence ID" value="THH00766.1"/>
    <property type="molecule type" value="Genomic_DNA"/>
</dbReference>
<keyword evidence="2" id="KW-0732">Signal</keyword>
<comment type="caution">
    <text evidence="3">The sequence shown here is derived from an EMBL/GenBank/DDBJ whole genome shotgun (WGS) entry which is preliminary data.</text>
</comment>
<keyword evidence="4" id="KW-1185">Reference proteome</keyword>
<feature type="signal peptide" evidence="2">
    <location>
        <begin position="1"/>
        <end position="21"/>
    </location>
</feature>
<accession>A0A4S4KQ83</accession>
<evidence type="ECO:0000313" key="4">
    <source>
        <dbReference type="Proteomes" id="UP000309038"/>
    </source>
</evidence>
<protein>
    <submittedName>
        <fullName evidence="3">Uncharacterized protein</fullName>
    </submittedName>
</protein>
<name>A0A4S4KQ83_9APHY</name>
<feature type="region of interest" description="Disordered" evidence="1">
    <location>
        <begin position="278"/>
        <end position="346"/>
    </location>
</feature>
<organism evidence="3 4">
    <name type="scientific">Hermanssonia centrifuga</name>
    <dbReference type="NCBI Taxonomy" id="98765"/>
    <lineage>
        <taxon>Eukaryota</taxon>
        <taxon>Fungi</taxon>
        <taxon>Dikarya</taxon>
        <taxon>Basidiomycota</taxon>
        <taxon>Agaricomycotina</taxon>
        <taxon>Agaricomycetes</taxon>
        <taxon>Polyporales</taxon>
        <taxon>Meruliaceae</taxon>
        <taxon>Hermanssonia</taxon>
    </lineage>
</organism>
<gene>
    <name evidence="3" type="ORF">EW026_g1817</name>
</gene>
<proteinExistence type="predicted"/>
<evidence type="ECO:0000256" key="2">
    <source>
        <dbReference type="SAM" id="SignalP"/>
    </source>
</evidence>
<feature type="compositionally biased region" description="Basic and acidic residues" evidence="1">
    <location>
        <begin position="109"/>
        <end position="122"/>
    </location>
</feature>
<dbReference type="Proteomes" id="UP000309038">
    <property type="component" value="Unassembled WGS sequence"/>
</dbReference>
<evidence type="ECO:0000256" key="1">
    <source>
        <dbReference type="SAM" id="MobiDB-lite"/>
    </source>
</evidence>